<evidence type="ECO:0000256" key="2">
    <source>
        <dbReference type="SAM" id="Phobius"/>
    </source>
</evidence>
<keyword evidence="4" id="KW-1185">Reference proteome</keyword>
<feature type="region of interest" description="Disordered" evidence="1">
    <location>
        <begin position="640"/>
        <end position="672"/>
    </location>
</feature>
<keyword evidence="2" id="KW-1133">Transmembrane helix</keyword>
<organism evidence="3 4">
    <name type="scientific">Actinocrispum wychmicini</name>
    <dbReference type="NCBI Taxonomy" id="1213861"/>
    <lineage>
        <taxon>Bacteria</taxon>
        <taxon>Bacillati</taxon>
        <taxon>Actinomycetota</taxon>
        <taxon>Actinomycetes</taxon>
        <taxon>Pseudonocardiales</taxon>
        <taxon>Pseudonocardiaceae</taxon>
        <taxon>Actinocrispum</taxon>
    </lineage>
</organism>
<evidence type="ECO:0000313" key="3">
    <source>
        <dbReference type="EMBL" id="TCO58713.1"/>
    </source>
</evidence>
<dbReference type="RefSeq" id="WP_207926230.1">
    <property type="nucleotide sequence ID" value="NZ_SLWS01000005.1"/>
</dbReference>
<sequence length="672" mass="73506">MSTAVFLSLTVALFIAARRRRRRRWSPRPIGRRKAFWIVTAIMSLQLMVFAPNALAQDCAQAPNPERPTAGMVAALDAPRPEHGMPDTIYGKYAYAGQVWHVYDNNCGIVGKAITDPNTTIGTWMGNQLFDVGKNFVAATNGVHYALAYNELMGPLDHAIEGATKLFYDNIYVKWFGLAAVILAVVLFRYIWRGDLATVSRRGMWALAAMWVATSFILVGPLYKEMEQRFLSKTTQIQAGFLADNAPESDINSLPQQLHDKVVYQNWLRGEFGSENAPEAKQFGPQLLDAQAWTKTDSADTVDQGALDAKKAKYKDVANKLGPTKGYFTGADGSRTGAGILAMFQGIVYSLFQLFAKLGVLLAQVLLRIFLLATPLIGLIAILYHDLLRKVARAAAAVVLNVLVLAAMAGMHVMLLNAIFSAGDSLPTIAMMALAALITVIFFIIGRPVRRMWQMVELSVGAVGGAMPQAAPGLFSRFRRKGAQRTPQDEFWENVRDSDEGEPVLRRDGRRQRPEAANPVVANAERMDRNAPSAGSGRSAIGTTTLALSASGSDQALPAAKGPIGALPPAQRNGSRIVDTAPVSDTDWNRGEDAVVVASQVLGPRRRDEMTVYEPPPVVNPRPAETEMVAGRPVHVIFRPSRGLEVRGDHSPQTHRRLPLRDDPRDTDAYIR</sequence>
<evidence type="ECO:0000256" key="1">
    <source>
        <dbReference type="SAM" id="MobiDB-lite"/>
    </source>
</evidence>
<feature type="transmembrane region" description="Helical" evidence="2">
    <location>
        <begin position="361"/>
        <end position="384"/>
    </location>
</feature>
<feature type="transmembrane region" description="Helical" evidence="2">
    <location>
        <begin position="175"/>
        <end position="192"/>
    </location>
</feature>
<keyword evidence="2" id="KW-0812">Transmembrane</keyword>
<proteinExistence type="predicted"/>
<feature type="region of interest" description="Disordered" evidence="1">
    <location>
        <begin position="554"/>
        <end position="577"/>
    </location>
</feature>
<evidence type="ECO:0008006" key="5">
    <source>
        <dbReference type="Google" id="ProtNLM"/>
    </source>
</evidence>
<feature type="region of interest" description="Disordered" evidence="1">
    <location>
        <begin position="486"/>
        <end position="520"/>
    </location>
</feature>
<reference evidence="3 4" key="1">
    <citation type="submission" date="2019-03" db="EMBL/GenBank/DDBJ databases">
        <title>Genomic Encyclopedia of Type Strains, Phase IV (KMG-IV): sequencing the most valuable type-strain genomes for metagenomic binning, comparative biology and taxonomic classification.</title>
        <authorList>
            <person name="Goeker M."/>
        </authorList>
    </citation>
    <scope>NUCLEOTIDE SEQUENCE [LARGE SCALE GENOMIC DNA]</scope>
    <source>
        <strain evidence="3 4">DSM 45934</strain>
    </source>
</reference>
<feature type="compositionally biased region" description="Basic and acidic residues" evidence="1">
    <location>
        <begin position="659"/>
        <end position="672"/>
    </location>
</feature>
<dbReference type="EMBL" id="SLWS01000005">
    <property type="protein sequence ID" value="TCO58713.1"/>
    <property type="molecule type" value="Genomic_DNA"/>
</dbReference>
<accession>A0A4R2JG15</accession>
<evidence type="ECO:0000313" key="4">
    <source>
        <dbReference type="Proteomes" id="UP000295680"/>
    </source>
</evidence>
<name>A0A4R2JG15_9PSEU</name>
<dbReference type="AlphaFoldDB" id="A0A4R2JG15"/>
<comment type="caution">
    <text evidence="3">The sequence shown here is derived from an EMBL/GenBank/DDBJ whole genome shotgun (WGS) entry which is preliminary data.</text>
</comment>
<protein>
    <recommendedName>
        <fullName evidence="5">TrbL/VirB6 plasmid conjugal transfer protein</fullName>
    </recommendedName>
</protein>
<feature type="compositionally biased region" description="Basic and acidic residues" evidence="1">
    <location>
        <begin position="642"/>
        <end position="652"/>
    </location>
</feature>
<dbReference type="Proteomes" id="UP000295680">
    <property type="component" value="Unassembled WGS sequence"/>
</dbReference>
<feature type="compositionally biased region" description="Basic and acidic residues" evidence="1">
    <location>
        <begin position="493"/>
        <end position="514"/>
    </location>
</feature>
<gene>
    <name evidence="3" type="ORF">EV192_105785</name>
</gene>
<feature type="transmembrane region" description="Helical" evidence="2">
    <location>
        <begin position="396"/>
        <end position="420"/>
    </location>
</feature>
<feature type="transmembrane region" description="Helical" evidence="2">
    <location>
        <begin position="426"/>
        <end position="445"/>
    </location>
</feature>
<feature type="transmembrane region" description="Helical" evidence="2">
    <location>
        <begin position="204"/>
        <end position="223"/>
    </location>
</feature>
<feature type="transmembrane region" description="Helical" evidence="2">
    <location>
        <begin position="337"/>
        <end position="355"/>
    </location>
</feature>
<keyword evidence="2" id="KW-0472">Membrane</keyword>